<dbReference type="RefSeq" id="XP_037221249.1">
    <property type="nucleotide sequence ID" value="XM_037360957.1"/>
</dbReference>
<comment type="caution">
    <text evidence="3">The sequence shown here is derived from an EMBL/GenBank/DDBJ whole genome shotgun (WGS) entry which is preliminary data.</text>
</comment>
<feature type="compositionally biased region" description="Polar residues" evidence="1">
    <location>
        <begin position="70"/>
        <end position="79"/>
    </location>
</feature>
<keyword evidence="4" id="KW-1185">Reference proteome</keyword>
<dbReference type="AlphaFoldDB" id="A0A8H6SU61"/>
<feature type="compositionally biased region" description="Low complexity" evidence="1">
    <location>
        <begin position="205"/>
        <end position="222"/>
    </location>
</feature>
<name>A0A8H6SU61_9AGAR</name>
<dbReference type="GeneID" id="59343473"/>
<evidence type="ECO:0000313" key="4">
    <source>
        <dbReference type="Proteomes" id="UP000636479"/>
    </source>
</evidence>
<accession>A0A8H6SU61</accession>
<evidence type="ECO:0000259" key="2">
    <source>
        <dbReference type="Pfam" id="PF20236"/>
    </source>
</evidence>
<feature type="compositionally biased region" description="Polar residues" evidence="1">
    <location>
        <begin position="116"/>
        <end position="128"/>
    </location>
</feature>
<proteinExistence type="predicted"/>
<protein>
    <recommendedName>
        <fullName evidence="2">DUF6593 domain-containing protein</fullName>
    </recommendedName>
</protein>
<dbReference type="Proteomes" id="UP000636479">
    <property type="component" value="Unassembled WGS sequence"/>
</dbReference>
<organism evidence="3 4">
    <name type="scientific">Mycena indigotica</name>
    <dbReference type="NCBI Taxonomy" id="2126181"/>
    <lineage>
        <taxon>Eukaryota</taxon>
        <taxon>Fungi</taxon>
        <taxon>Dikarya</taxon>
        <taxon>Basidiomycota</taxon>
        <taxon>Agaricomycotina</taxon>
        <taxon>Agaricomycetes</taxon>
        <taxon>Agaricomycetidae</taxon>
        <taxon>Agaricales</taxon>
        <taxon>Marasmiineae</taxon>
        <taxon>Mycenaceae</taxon>
        <taxon>Mycena</taxon>
    </lineage>
</organism>
<dbReference type="Pfam" id="PF20236">
    <property type="entry name" value="DUF6593"/>
    <property type="match status" value="1"/>
</dbReference>
<sequence>MKQEAPTSCPTVATSYGQLPTVFVDEVSACRMQSRSANSTRHILGSAGNARESTSSNSTAVDEPKMSPLSAPQSTPTMNGPSPIVSHARIGGTATDKAGLPPAIPHKTPPSDRMAISTSRPNSRLQSGPSLHSILMRRRLHAHALAINSEQRHPRKKVHEPVLIDKPRDRSPWPPTSYSLPTASLMYDDHPFSQWLQPALGENDSPISPASSSSGSSFASYRPSTVPQPSIYGALPYPTHNPRPAFMTFRFTALEASISEGGLLNASVTGPPNAKTYYRIRTDAPAEGFTVVAQAGSNAPVAVIQWSGDGIISGPVVEVKGVVSKRLTREWLSLSPEKSYRTMLARERSFVWVPEGAHISLYTAGLRLPQMFGRISSEAETGALRLEITAEAIQIGLLEVCVVSAILLQSGRRID</sequence>
<reference evidence="3" key="1">
    <citation type="submission" date="2020-05" db="EMBL/GenBank/DDBJ databases">
        <title>Mycena genomes resolve the evolution of fungal bioluminescence.</title>
        <authorList>
            <person name="Tsai I.J."/>
        </authorList>
    </citation>
    <scope>NUCLEOTIDE SEQUENCE</scope>
    <source>
        <strain evidence="3">171206Taipei</strain>
    </source>
</reference>
<evidence type="ECO:0000313" key="3">
    <source>
        <dbReference type="EMBL" id="KAF7306230.1"/>
    </source>
</evidence>
<feature type="compositionally biased region" description="Polar residues" evidence="1">
    <location>
        <begin position="51"/>
        <end position="60"/>
    </location>
</feature>
<dbReference type="OrthoDB" id="3191568at2759"/>
<feature type="domain" description="DUF6593" evidence="2">
    <location>
        <begin position="265"/>
        <end position="413"/>
    </location>
</feature>
<feature type="region of interest" description="Disordered" evidence="1">
    <location>
        <begin position="197"/>
        <end position="222"/>
    </location>
</feature>
<evidence type="ECO:0000256" key="1">
    <source>
        <dbReference type="SAM" id="MobiDB-lite"/>
    </source>
</evidence>
<gene>
    <name evidence="3" type="ORF">MIND_00413600</name>
</gene>
<feature type="region of interest" description="Disordered" evidence="1">
    <location>
        <begin position="45"/>
        <end position="79"/>
    </location>
</feature>
<feature type="region of interest" description="Disordered" evidence="1">
    <location>
        <begin position="96"/>
        <end position="128"/>
    </location>
</feature>
<dbReference type="InterPro" id="IPR046528">
    <property type="entry name" value="DUF6593"/>
</dbReference>
<dbReference type="EMBL" id="JACAZF010000004">
    <property type="protein sequence ID" value="KAF7306230.1"/>
    <property type="molecule type" value="Genomic_DNA"/>
</dbReference>